<feature type="compositionally biased region" description="Pro residues" evidence="8">
    <location>
        <begin position="323"/>
        <end position="339"/>
    </location>
</feature>
<evidence type="ECO:0000256" key="8">
    <source>
        <dbReference type="SAM" id="MobiDB-lite"/>
    </source>
</evidence>
<dbReference type="GO" id="GO:0007059">
    <property type="term" value="P:chromosome segregation"/>
    <property type="evidence" value="ECO:0007669"/>
    <property type="project" value="UniProtKB-KW"/>
</dbReference>
<protein>
    <recommendedName>
        <fullName evidence="13">Sister chromatid cohesion 1 protein 3</fullName>
    </recommendedName>
</protein>
<evidence type="ECO:0000256" key="4">
    <source>
        <dbReference type="ARBA" id="ARBA00022776"/>
    </source>
</evidence>
<dbReference type="InterPro" id="IPR006909">
    <property type="entry name" value="Rad21/Rec8_C_eu"/>
</dbReference>
<dbReference type="Pfam" id="PF04824">
    <property type="entry name" value="Rad21_Rec8"/>
    <property type="match status" value="1"/>
</dbReference>
<reference evidence="11 12" key="1">
    <citation type="journal article" date="2023" name="Hortic Res">
        <title>Pangenome of water caltrop reveals structural variations and asymmetric subgenome divergence after allopolyploidization.</title>
        <authorList>
            <person name="Zhang X."/>
            <person name="Chen Y."/>
            <person name="Wang L."/>
            <person name="Yuan Y."/>
            <person name="Fang M."/>
            <person name="Shi L."/>
            <person name="Lu R."/>
            <person name="Comes H.P."/>
            <person name="Ma Y."/>
            <person name="Chen Y."/>
            <person name="Huang G."/>
            <person name="Zhou Y."/>
            <person name="Zheng Z."/>
            <person name="Qiu Y."/>
        </authorList>
    </citation>
    <scope>NUCLEOTIDE SEQUENCE [LARGE SCALE GENOMIC DNA]</scope>
    <source>
        <strain evidence="11">F231</strain>
    </source>
</reference>
<comment type="subcellular location">
    <subcellularLocation>
        <location evidence="1">Nucleus</location>
    </subcellularLocation>
</comment>
<dbReference type="EMBL" id="JAXQNO010000015">
    <property type="protein sequence ID" value="KAK4783344.1"/>
    <property type="molecule type" value="Genomic_DNA"/>
</dbReference>
<evidence type="ECO:0000256" key="6">
    <source>
        <dbReference type="ARBA" id="ARBA00023242"/>
    </source>
</evidence>
<keyword evidence="3" id="KW-0132">Cell division</keyword>
<dbReference type="InterPro" id="IPR023093">
    <property type="entry name" value="ScpA-like_C"/>
</dbReference>
<comment type="similarity">
    <text evidence="2">Belongs to the rad21 family.</text>
</comment>
<feature type="domain" description="Rad21/Rec8-like protein C-terminal eukaryotic" evidence="9">
    <location>
        <begin position="639"/>
        <end position="691"/>
    </location>
</feature>
<evidence type="ECO:0008006" key="13">
    <source>
        <dbReference type="Google" id="ProtNLM"/>
    </source>
</evidence>
<sequence length="696" mass="77910">MFYSQTFLGRKGPLGMVWRAAHYQHCLKKSHYASTDIPKTIDYIMFPEVPIALRLSGHLLLGVVRIYSKKVEYLIKDCNIILTGLSRLIPMADLTLPEDARQAPVHSIVIPETFQLDALTLDESFYNEDEDIHRCSREAITLTDDNIGIAEPFTTMNFGGDTFGIPLSPDRQNSPIPSMEGQGIQINGEENDPPPRDPGLDCQTEVQNGTYQEEVLIGAIQEENSMHSIPEIEIMREAETEQMTRSPFDVPICLDDTRENRETAPVMNDMVLPEMNEARTPQGASPVNQQQHSGQMSSPSTLEAPEILGADNSFGPNLVIRSSPPPEIRPSPQANQPPLPRRRKRKQFFDESVVLTNRFMRRALNDTNDILRKRKPTSSRLDMWKVNIRQRKDQIFDHPSITGMCEDLLAVSNKDYMSSKARSISFAEVPPNPMEMDDNTAPLEEESFAEVPPNPMEMDDNTAPLAGESFPDQTDFISTSVDHGFDLEIERLRQHEESGNGSGAFHELLLSPPRVGLSSTRRSEYTPFTDNDASLYEIPQSTTMGSSNQTLTDLAMSTGPFTSDLETPIMFSGEELGVQENRLSDIQEFGTSDDLNFLEADSPSPSSSCRGQGQDSLSVRTRAVAQYLQRQSPTAEGQSEYLNLNKLLEGKTRRLCARMFYETLVLKSYGLVDGLQEEAYGDIHLKLTPTMSKTQL</sequence>
<dbReference type="SUPFAM" id="SSF46785">
    <property type="entry name" value="Winged helix' DNA-binding domain"/>
    <property type="match status" value="1"/>
</dbReference>
<evidence type="ECO:0000313" key="11">
    <source>
        <dbReference type="EMBL" id="KAK4783344.1"/>
    </source>
</evidence>
<dbReference type="CDD" id="cd21793">
    <property type="entry name" value="Rad21_Rec8_M_AtSYN1-like"/>
    <property type="match status" value="1"/>
</dbReference>
<dbReference type="PANTHER" id="PTHR12585:SF55">
    <property type="entry name" value="SISTER CHROMATID COHESION 1 PROTEIN 3"/>
    <property type="match status" value="1"/>
</dbReference>
<keyword evidence="4" id="KW-0498">Mitosis</keyword>
<evidence type="ECO:0000256" key="5">
    <source>
        <dbReference type="ARBA" id="ARBA00022829"/>
    </source>
</evidence>
<dbReference type="GO" id="GO:0051301">
    <property type="term" value="P:cell division"/>
    <property type="evidence" value="ECO:0007669"/>
    <property type="project" value="UniProtKB-KW"/>
</dbReference>
<evidence type="ECO:0000256" key="3">
    <source>
        <dbReference type="ARBA" id="ARBA00022618"/>
    </source>
</evidence>
<evidence type="ECO:0000259" key="9">
    <source>
        <dbReference type="Pfam" id="PF04824"/>
    </source>
</evidence>
<dbReference type="GO" id="GO:0008278">
    <property type="term" value="C:cohesin complex"/>
    <property type="evidence" value="ECO:0007669"/>
    <property type="project" value="InterPro"/>
</dbReference>
<dbReference type="GO" id="GO:0007062">
    <property type="term" value="P:sister chromatid cohesion"/>
    <property type="evidence" value="ECO:0007669"/>
    <property type="project" value="InterPro"/>
</dbReference>
<evidence type="ECO:0000256" key="1">
    <source>
        <dbReference type="ARBA" id="ARBA00004123"/>
    </source>
</evidence>
<proteinExistence type="inferred from homology"/>
<keyword evidence="4" id="KW-0131">Cell cycle</keyword>
<dbReference type="Proteomes" id="UP001346149">
    <property type="component" value="Unassembled WGS sequence"/>
</dbReference>
<dbReference type="AlphaFoldDB" id="A0AAN7LFL2"/>
<keyword evidence="6" id="KW-0539">Nucleus</keyword>
<dbReference type="Gene3D" id="1.10.10.580">
    <property type="entry name" value="Structural maintenance of chromosome 1. Chain E"/>
    <property type="match status" value="1"/>
</dbReference>
<dbReference type="FunFam" id="1.10.10.580:FF:000002">
    <property type="entry name" value="Sister chromatid cohesion 1 protein 4"/>
    <property type="match status" value="1"/>
</dbReference>
<dbReference type="GO" id="GO:0005634">
    <property type="term" value="C:nucleus"/>
    <property type="evidence" value="ECO:0007669"/>
    <property type="project" value="UniProtKB-SubCell"/>
</dbReference>
<dbReference type="InterPro" id="IPR039781">
    <property type="entry name" value="Rad21/Rec8-like"/>
</dbReference>
<name>A0AAN7LFL2_TRANT</name>
<dbReference type="InterPro" id="IPR036390">
    <property type="entry name" value="WH_DNA-bd_sf"/>
</dbReference>
<feature type="region of interest" description="Disordered" evidence="8">
    <location>
        <begin position="176"/>
        <end position="198"/>
    </location>
</feature>
<dbReference type="Pfam" id="PF04825">
    <property type="entry name" value="Rad21_Rec8_N"/>
    <property type="match status" value="1"/>
</dbReference>
<dbReference type="PANTHER" id="PTHR12585">
    <property type="entry name" value="SCC1 / RAD21 FAMILY MEMBER"/>
    <property type="match status" value="1"/>
</dbReference>
<keyword evidence="12" id="KW-1185">Reference proteome</keyword>
<accession>A0AAN7LFL2</accession>
<comment type="caution">
    <text evidence="11">The sequence shown here is derived from an EMBL/GenBank/DDBJ whole genome shotgun (WGS) entry which is preliminary data.</text>
</comment>
<evidence type="ECO:0000313" key="12">
    <source>
        <dbReference type="Proteomes" id="UP001346149"/>
    </source>
</evidence>
<comment type="subunit">
    <text evidence="7">Component of the cohesin complex.</text>
</comment>
<evidence type="ECO:0000256" key="7">
    <source>
        <dbReference type="ARBA" id="ARBA00064543"/>
    </source>
</evidence>
<evidence type="ECO:0000259" key="10">
    <source>
        <dbReference type="Pfam" id="PF04825"/>
    </source>
</evidence>
<feature type="compositionally biased region" description="Polar residues" evidence="8">
    <location>
        <begin position="282"/>
        <end position="301"/>
    </location>
</feature>
<feature type="region of interest" description="Disordered" evidence="8">
    <location>
        <begin position="279"/>
        <end position="347"/>
    </location>
</feature>
<keyword evidence="5" id="KW-0159">Chromosome partition</keyword>
<feature type="domain" description="Rad21/Rec8-like protein N-terminal" evidence="10">
    <location>
        <begin position="1"/>
        <end position="100"/>
    </location>
</feature>
<dbReference type="GO" id="GO:0003682">
    <property type="term" value="F:chromatin binding"/>
    <property type="evidence" value="ECO:0007669"/>
    <property type="project" value="TreeGrafter"/>
</dbReference>
<evidence type="ECO:0000256" key="2">
    <source>
        <dbReference type="ARBA" id="ARBA00009870"/>
    </source>
</evidence>
<dbReference type="GO" id="GO:1990414">
    <property type="term" value="P:replication-born double-strand break repair via sister chromatid exchange"/>
    <property type="evidence" value="ECO:0007669"/>
    <property type="project" value="TreeGrafter"/>
</dbReference>
<gene>
    <name evidence="11" type="ORF">SAY86_007718</name>
</gene>
<dbReference type="InterPro" id="IPR006910">
    <property type="entry name" value="Rad21_Rec8_N"/>
</dbReference>
<organism evidence="11 12">
    <name type="scientific">Trapa natans</name>
    <name type="common">Water chestnut</name>
    <dbReference type="NCBI Taxonomy" id="22666"/>
    <lineage>
        <taxon>Eukaryota</taxon>
        <taxon>Viridiplantae</taxon>
        <taxon>Streptophyta</taxon>
        <taxon>Embryophyta</taxon>
        <taxon>Tracheophyta</taxon>
        <taxon>Spermatophyta</taxon>
        <taxon>Magnoliopsida</taxon>
        <taxon>eudicotyledons</taxon>
        <taxon>Gunneridae</taxon>
        <taxon>Pentapetalae</taxon>
        <taxon>rosids</taxon>
        <taxon>malvids</taxon>
        <taxon>Myrtales</taxon>
        <taxon>Lythraceae</taxon>
        <taxon>Trapa</taxon>
    </lineage>
</organism>